<dbReference type="AlphaFoldDB" id="A0A061RDP8"/>
<feature type="compositionally biased region" description="Polar residues" evidence="1">
    <location>
        <begin position="334"/>
        <end position="345"/>
    </location>
</feature>
<feature type="region of interest" description="Disordered" evidence="1">
    <location>
        <begin position="432"/>
        <end position="466"/>
    </location>
</feature>
<accession>A0A061RDP8</accession>
<name>A0A061RDP8_9CHLO</name>
<organism evidence="2">
    <name type="scientific">Tetraselmis sp. GSL018</name>
    <dbReference type="NCBI Taxonomy" id="582737"/>
    <lineage>
        <taxon>Eukaryota</taxon>
        <taxon>Viridiplantae</taxon>
        <taxon>Chlorophyta</taxon>
        <taxon>core chlorophytes</taxon>
        <taxon>Chlorodendrophyceae</taxon>
        <taxon>Chlorodendrales</taxon>
        <taxon>Chlorodendraceae</taxon>
        <taxon>Tetraselmis</taxon>
    </lineage>
</organism>
<feature type="region of interest" description="Disordered" evidence="1">
    <location>
        <begin position="328"/>
        <end position="414"/>
    </location>
</feature>
<sequence>MENPVCDQLNLFNAGARNRILNLKQRLVKLSNGDRDPSEGRQDGLNIQFKVVEERLFHLKTVSDTNHAFITDAFAVLLQDLAAETRRRKALHSQTLDSVAEAASSLETTFIHEKEAKSKAFEKLQRLVRQRAEALSERLGALGSGRGDDRRGEPPSLPAQVEQLKNAASKSMQERNARYEDAVRACEVRVSRLRGNLSKELEKRQELASSMRAEVEKSFYQMQAVLQAENSARDSVLRQLLDLLEEGVAGLEVAAQGGAAAALGSSSNQGAGGERLGSAGGFGRPGTAERPLRFLATPPVDDVARASPGQSEATPQILEASLALPAGPHEFQECDSSSFAQWNSPESRRASAGASEAGDDDSSCRDEVRFAKLPEPPPVAVSPGFGFRNLWPQSPPGEDDRGGTPASAWGGSAPSDASLGTLAYAATGGDWRHSSGGRAGGHSAAEWTPGHPSEGADRGGRHRWSAAKGLASDSGAFTLRQLSSDTGDGWAESQGYGEDLACLSSAMRFYSAGAGQSGDRSARPKSPGASAGSPVSDGGIDSFVWMESDQCNSKQ</sequence>
<feature type="compositionally biased region" description="Basic and acidic residues" evidence="1">
    <location>
        <begin position="362"/>
        <end position="372"/>
    </location>
</feature>
<evidence type="ECO:0000256" key="1">
    <source>
        <dbReference type="SAM" id="MobiDB-lite"/>
    </source>
</evidence>
<feature type="region of interest" description="Disordered" evidence="1">
    <location>
        <begin position="513"/>
        <end position="555"/>
    </location>
</feature>
<feature type="compositionally biased region" description="Gly residues" evidence="1">
    <location>
        <begin position="270"/>
        <end position="284"/>
    </location>
</feature>
<protein>
    <submittedName>
        <fullName evidence="2">Uncharacterized protein</fullName>
    </submittedName>
</protein>
<feature type="region of interest" description="Disordered" evidence="1">
    <location>
        <begin position="263"/>
        <end position="290"/>
    </location>
</feature>
<gene>
    <name evidence="2" type="ORF">TSPGSL018_4903</name>
</gene>
<proteinExistence type="predicted"/>
<reference evidence="2" key="1">
    <citation type="submission" date="2014-05" db="EMBL/GenBank/DDBJ databases">
        <title>The transcriptome of the halophilic microalga Tetraselmis sp. GSL018 isolated from the Great Salt Lake, Utah.</title>
        <authorList>
            <person name="Jinkerson R.E."/>
            <person name="D'Adamo S."/>
            <person name="Posewitz M.C."/>
        </authorList>
    </citation>
    <scope>NUCLEOTIDE SEQUENCE</scope>
    <source>
        <strain evidence="2">GSL018</strain>
    </source>
</reference>
<dbReference type="EMBL" id="GBEZ01016135">
    <property type="protein sequence ID" value="JAC70088.1"/>
    <property type="molecule type" value="Transcribed_RNA"/>
</dbReference>
<evidence type="ECO:0000313" key="2">
    <source>
        <dbReference type="EMBL" id="JAC70088.1"/>
    </source>
</evidence>